<organism evidence="2 3">
    <name type="scientific">Odoribacter laneus YIT 12061</name>
    <dbReference type="NCBI Taxonomy" id="742817"/>
    <lineage>
        <taxon>Bacteria</taxon>
        <taxon>Pseudomonadati</taxon>
        <taxon>Bacteroidota</taxon>
        <taxon>Bacteroidia</taxon>
        <taxon>Bacteroidales</taxon>
        <taxon>Odoribacteraceae</taxon>
        <taxon>Odoribacter</taxon>
    </lineage>
</organism>
<evidence type="ECO:0008006" key="4">
    <source>
        <dbReference type="Google" id="ProtNLM"/>
    </source>
</evidence>
<keyword evidence="3" id="KW-1185">Reference proteome</keyword>
<dbReference type="Proteomes" id="UP000004892">
    <property type="component" value="Unassembled WGS sequence"/>
</dbReference>
<name>H1DHN6_9BACT</name>
<dbReference type="Gene3D" id="2.60.40.1120">
    <property type="entry name" value="Carboxypeptidase-like, regulatory domain"/>
    <property type="match status" value="1"/>
</dbReference>
<reference evidence="2 3" key="1">
    <citation type="submission" date="2012-01" db="EMBL/GenBank/DDBJ databases">
        <title>The Genome Sequence of Odoribacter laneus YIT 12061.</title>
        <authorList>
            <consortium name="The Broad Institute Genome Sequencing Platform"/>
            <person name="Earl A."/>
            <person name="Ward D."/>
            <person name="Feldgarden M."/>
            <person name="Gevers D."/>
            <person name="Morotomi M."/>
            <person name="Young S.K."/>
            <person name="Zeng Q."/>
            <person name="Gargeya S."/>
            <person name="Fitzgerald M."/>
            <person name="Haas B."/>
            <person name="Abouelleil A."/>
            <person name="Alvarado L."/>
            <person name="Arachchi H.M."/>
            <person name="Berlin A."/>
            <person name="Chapman S.B."/>
            <person name="Gearin G."/>
            <person name="Goldberg J."/>
            <person name="Griggs A."/>
            <person name="Gujja S."/>
            <person name="Hansen M."/>
            <person name="Heiman D."/>
            <person name="Howarth C."/>
            <person name="Larimer J."/>
            <person name="Lui A."/>
            <person name="MacDonald P.J.P."/>
            <person name="McCowen C."/>
            <person name="Montmayeur A."/>
            <person name="Murphy C."/>
            <person name="Neiman D."/>
            <person name="Pearson M."/>
            <person name="Priest M."/>
            <person name="Roberts A."/>
            <person name="Saif S."/>
            <person name="Shea T."/>
            <person name="Sisk P."/>
            <person name="Stolte C."/>
            <person name="Sykes S."/>
            <person name="Wortman J."/>
            <person name="Nusbaum C."/>
            <person name="Birren B."/>
        </authorList>
    </citation>
    <scope>NUCLEOTIDE SEQUENCE [LARGE SCALE GENOMIC DNA]</scope>
    <source>
        <strain evidence="2 3">YIT 12061</strain>
    </source>
</reference>
<dbReference type="HOGENOM" id="CLU_2155770_0_0_10"/>
<comment type="caution">
    <text evidence="2">The sequence shown here is derived from an EMBL/GenBank/DDBJ whole genome shotgun (WGS) entry which is preliminary data.</text>
</comment>
<dbReference type="AlphaFoldDB" id="H1DHN6"/>
<dbReference type="SUPFAM" id="SSF49464">
    <property type="entry name" value="Carboxypeptidase regulatory domain-like"/>
    <property type="match status" value="1"/>
</dbReference>
<evidence type="ECO:0000256" key="1">
    <source>
        <dbReference type="SAM" id="MobiDB-lite"/>
    </source>
</evidence>
<gene>
    <name evidence="2" type="ORF">HMPREF9449_01772</name>
</gene>
<sequence>MKRKLSLTGLMIAIIVCFGLTLTASMSAIKVSGVVSDEFGSGIEGVEVYCVQDETNSTTTWSDGSYDLSVMSGQQINARTPDGYSSQSDQTSSPISSINNEVNFSFHSSSE</sequence>
<protein>
    <recommendedName>
        <fullName evidence="4">Carboxypeptidase regulatory-like domain-containing protein</fullName>
    </recommendedName>
</protein>
<proteinExistence type="predicted"/>
<accession>H1DHN6</accession>
<evidence type="ECO:0000313" key="2">
    <source>
        <dbReference type="EMBL" id="EHP47165.1"/>
    </source>
</evidence>
<dbReference type="GeneID" id="98069336"/>
<evidence type="ECO:0000313" key="3">
    <source>
        <dbReference type="Proteomes" id="UP000004892"/>
    </source>
</evidence>
<feature type="region of interest" description="Disordered" evidence="1">
    <location>
        <begin position="77"/>
        <end position="111"/>
    </location>
</feature>
<feature type="compositionally biased region" description="Low complexity" evidence="1">
    <location>
        <begin position="85"/>
        <end position="98"/>
    </location>
</feature>
<dbReference type="RefSeq" id="WP_009136920.1">
    <property type="nucleotide sequence ID" value="NZ_JH594596.1"/>
</dbReference>
<feature type="compositionally biased region" description="Polar residues" evidence="1">
    <location>
        <begin position="99"/>
        <end position="111"/>
    </location>
</feature>
<dbReference type="InterPro" id="IPR008969">
    <property type="entry name" value="CarboxyPept-like_regulatory"/>
</dbReference>
<dbReference type="EMBL" id="ADMC01000023">
    <property type="protein sequence ID" value="EHP47165.1"/>
    <property type="molecule type" value="Genomic_DNA"/>
</dbReference>